<accession>A0A0B4MYY1</accession>
<dbReference type="EMBL" id="KJ617393">
    <property type="protein sequence ID" value="AID18069.1"/>
    <property type="molecule type" value="Genomic_DNA"/>
</dbReference>
<proteinExistence type="predicted"/>
<reference evidence="1 2" key="1">
    <citation type="journal article" date="2015" name="PLoS ONE">
        <title>Diverse Virulent Pneumophages Infect Streptococcus mitis.</title>
        <authorList>
            <person name="Ouennane S."/>
            <person name="Leprohon P."/>
            <person name="Moineau S."/>
        </authorList>
    </citation>
    <scope>NUCLEOTIDE SEQUENCE [LARGE SCALE GENOMIC DNA]</scope>
</reference>
<name>A0A0B4MYY1_BPCP1</name>
<sequence length="138" mass="15814">MEDKTRLEQQEIALQFENSLRLHGQKIASLTASSVRGMVTLDELVIHSFTSYLETLSEMMKAYPDGLDKARLTQQLINLHHSFSLAGYEKHISNYKQLENHYLQKYNQMNSVLSAICSIALDNPDEDAYKIIADYKNS</sequence>
<dbReference type="Proteomes" id="UP000031733">
    <property type="component" value="Segment"/>
</dbReference>
<evidence type="ECO:0000313" key="2">
    <source>
        <dbReference type="Proteomes" id="UP000031733"/>
    </source>
</evidence>
<organism evidence="1 2">
    <name type="scientific">Streptococcus phage SOCP</name>
    <dbReference type="NCBI Taxonomy" id="1498213"/>
    <lineage>
        <taxon>Viruses</taxon>
        <taxon>Duplodnaviria</taxon>
        <taxon>Heunggongvirae</taxon>
        <taxon>Uroviricota</taxon>
        <taxon>Caudoviricetes</taxon>
        <taxon>Madridviridae</taxon>
        <taxon>Cepunavirus</taxon>
        <taxon>Cepunavirus Cp1</taxon>
    </lineage>
</organism>
<protein>
    <submittedName>
        <fullName evidence="1">Uncharacterized protein</fullName>
    </submittedName>
</protein>
<evidence type="ECO:0000313" key="1">
    <source>
        <dbReference type="EMBL" id="AID18069.1"/>
    </source>
</evidence>